<evidence type="ECO:0000313" key="1">
    <source>
        <dbReference type="EMBL" id="JAH89773.1"/>
    </source>
</evidence>
<organism evidence="1">
    <name type="scientific">Anguilla anguilla</name>
    <name type="common">European freshwater eel</name>
    <name type="synonym">Muraena anguilla</name>
    <dbReference type="NCBI Taxonomy" id="7936"/>
    <lineage>
        <taxon>Eukaryota</taxon>
        <taxon>Metazoa</taxon>
        <taxon>Chordata</taxon>
        <taxon>Craniata</taxon>
        <taxon>Vertebrata</taxon>
        <taxon>Euteleostomi</taxon>
        <taxon>Actinopterygii</taxon>
        <taxon>Neopterygii</taxon>
        <taxon>Teleostei</taxon>
        <taxon>Anguilliformes</taxon>
        <taxon>Anguillidae</taxon>
        <taxon>Anguilla</taxon>
    </lineage>
</organism>
<reference evidence="1" key="1">
    <citation type="submission" date="2014-11" db="EMBL/GenBank/DDBJ databases">
        <authorList>
            <person name="Amaro Gonzalez C."/>
        </authorList>
    </citation>
    <scope>NUCLEOTIDE SEQUENCE</scope>
</reference>
<reference evidence="1" key="2">
    <citation type="journal article" date="2015" name="Fish Shellfish Immunol.">
        <title>Early steps in the European eel (Anguilla anguilla)-Vibrio vulnificus interaction in the gills: Role of the RtxA13 toxin.</title>
        <authorList>
            <person name="Callol A."/>
            <person name="Pajuelo D."/>
            <person name="Ebbesson L."/>
            <person name="Teles M."/>
            <person name="MacKenzie S."/>
            <person name="Amaro C."/>
        </authorList>
    </citation>
    <scope>NUCLEOTIDE SEQUENCE</scope>
</reference>
<dbReference type="EMBL" id="GBXM01018804">
    <property type="protein sequence ID" value="JAH89773.1"/>
    <property type="molecule type" value="Transcribed_RNA"/>
</dbReference>
<proteinExistence type="predicted"/>
<dbReference type="AlphaFoldDB" id="A0A0E9WJY8"/>
<name>A0A0E9WJY8_ANGAN</name>
<protein>
    <submittedName>
        <fullName evidence="1">Uncharacterized protein</fullName>
    </submittedName>
</protein>
<sequence>MRHSTHMSFLLNSRSKEINNQRAMIHARHSAQDTVDTAYSTFMCNSGTINSFGQTQCVPSGVMIHLISLLDKS</sequence>
<accession>A0A0E9WJY8</accession>